<evidence type="ECO:0000256" key="1">
    <source>
        <dbReference type="SAM" id="MobiDB-lite"/>
    </source>
</evidence>
<organism evidence="2">
    <name type="scientific">Clastoptera arizonana</name>
    <name type="common">Arizona spittle bug</name>
    <dbReference type="NCBI Taxonomy" id="38151"/>
    <lineage>
        <taxon>Eukaryota</taxon>
        <taxon>Metazoa</taxon>
        <taxon>Ecdysozoa</taxon>
        <taxon>Arthropoda</taxon>
        <taxon>Hexapoda</taxon>
        <taxon>Insecta</taxon>
        <taxon>Pterygota</taxon>
        <taxon>Neoptera</taxon>
        <taxon>Paraneoptera</taxon>
        <taxon>Hemiptera</taxon>
        <taxon>Auchenorrhyncha</taxon>
        <taxon>Cercopoidea</taxon>
        <taxon>Clastopteridae</taxon>
        <taxon>Clastoptera</taxon>
    </lineage>
</organism>
<sequence length="101" mass="10326">KACAPGNLPGPKGGKIGPTLPNGKVGAKPLVASRVGSATLLLRTEPPAAPLVQGLPVGTRRSTCMLMMGHSLTRIAALEGPDKITSEKRVLENGDESFLAS</sequence>
<gene>
    <name evidence="2" type="ORF">g.10485</name>
</gene>
<feature type="region of interest" description="Disordered" evidence="1">
    <location>
        <begin position="1"/>
        <end position="22"/>
    </location>
</feature>
<protein>
    <submittedName>
        <fullName evidence="2">Uncharacterized protein</fullName>
    </submittedName>
</protein>
<feature type="non-terminal residue" evidence="2">
    <location>
        <position position="1"/>
    </location>
</feature>
<name>A0A1B6DVY1_9HEMI</name>
<accession>A0A1B6DVY1</accession>
<reference evidence="2" key="1">
    <citation type="submission" date="2015-12" db="EMBL/GenBank/DDBJ databases">
        <title>De novo transcriptome assembly of four potential Pierce s Disease insect vectors from Arizona vineyards.</title>
        <authorList>
            <person name="Tassone E.E."/>
        </authorList>
    </citation>
    <scope>NUCLEOTIDE SEQUENCE</scope>
</reference>
<dbReference type="AlphaFoldDB" id="A0A1B6DVY1"/>
<proteinExistence type="predicted"/>
<evidence type="ECO:0000313" key="2">
    <source>
        <dbReference type="EMBL" id="JAS29848.1"/>
    </source>
</evidence>
<dbReference type="EMBL" id="GEDC01007450">
    <property type="protein sequence ID" value="JAS29848.1"/>
    <property type="molecule type" value="Transcribed_RNA"/>
</dbReference>